<name>A0A7J5PXC6_9BACE</name>
<dbReference type="AlphaFoldDB" id="A0A7J5PXC6"/>
<gene>
    <name evidence="1" type="ORF">GA398_12225</name>
</gene>
<proteinExistence type="predicted"/>
<organism evidence="1 2">
    <name type="scientific">Bacteroides xylanisolvens</name>
    <dbReference type="NCBI Taxonomy" id="371601"/>
    <lineage>
        <taxon>Bacteria</taxon>
        <taxon>Pseudomonadati</taxon>
        <taxon>Bacteroidota</taxon>
        <taxon>Bacteroidia</taxon>
        <taxon>Bacteroidales</taxon>
        <taxon>Bacteroidaceae</taxon>
        <taxon>Bacteroides</taxon>
    </lineage>
</organism>
<reference evidence="1 2" key="1">
    <citation type="journal article" date="2019" name="Nat. Med.">
        <title>A library of human gut bacterial isolates paired with longitudinal multiomics data enables mechanistic microbiome research.</title>
        <authorList>
            <person name="Poyet M."/>
            <person name="Groussin M."/>
            <person name="Gibbons S.M."/>
            <person name="Avila-Pacheco J."/>
            <person name="Jiang X."/>
            <person name="Kearney S.M."/>
            <person name="Perrotta A.R."/>
            <person name="Berdy B."/>
            <person name="Zhao S."/>
            <person name="Lieberman T.D."/>
            <person name="Swanson P.K."/>
            <person name="Smith M."/>
            <person name="Roesemann S."/>
            <person name="Alexander J.E."/>
            <person name="Rich S.A."/>
            <person name="Livny J."/>
            <person name="Vlamakis H."/>
            <person name="Clish C."/>
            <person name="Bullock K."/>
            <person name="Deik A."/>
            <person name="Scott J."/>
            <person name="Pierce K.A."/>
            <person name="Xavier R.J."/>
            <person name="Alm E.J."/>
        </authorList>
    </citation>
    <scope>NUCLEOTIDE SEQUENCE [LARGE SCALE GENOMIC DNA]</scope>
    <source>
        <strain evidence="1 2">BIOML-A58</strain>
    </source>
</reference>
<sequence>MMLATERIVFLTGPENSDRFIENLRTEYNIGQYRIRINRTPPCYELFHERQESKRSSLNSRLFASSRPEKIVNYINKTSNNSPK</sequence>
<comment type="caution">
    <text evidence="1">The sequence shown here is derived from an EMBL/GenBank/DDBJ whole genome shotgun (WGS) entry which is preliminary data.</text>
</comment>
<protein>
    <submittedName>
        <fullName evidence="1">Uncharacterized protein</fullName>
    </submittedName>
</protein>
<evidence type="ECO:0000313" key="2">
    <source>
        <dbReference type="Proteomes" id="UP000434604"/>
    </source>
</evidence>
<accession>A0A7J5PXC6</accession>
<dbReference type="Proteomes" id="UP000434604">
    <property type="component" value="Unassembled WGS sequence"/>
</dbReference>
<evidence type="ECO:0000313" key="1">
    <source>
        <dbReference type="EMBL" id="KAB6147375.1"/>
    </source>
</evidence>
<dbReference type="EMBL" id="WDED01000016">
    <property type="protein sequence ID" value="KAB6147375.1"/>
    <property type="molecule type" value="Genomic_DNA"/>
</dbReference>